<accession>A0A1Y5F6L3</accession>
<sequence>MNRKKKILTLLVILSLTSCVQKTTNKKSSSTSTTQSSVVPPSTDPGTDDPAGDPYVDPSLPSYYSLPEVVVHGTASPNRNPPPNGIFWASNRNIGSNDQYIFQTDSKLNIRIKALSGPSIYSTDSNNVQCNYSPLPYTKLKLSVCVRSSQGSCVFQHTFDDIAVGSYSYVKEFSVPANTSDPLVIEVKDVQWDYTCNYYANNGFPNQPGYCPFSAVGYADCVKFQIEFSTDETQDLPGPRY</sequence>
<protein>
    <recommendedName>
        <fullName evidence="5">Lipoprotein</fullName>
    </recommendedName>
</protein>
<feature type="compositionally biased region" description="Low complexity" evidence="1">
    <location>
        <begin position="24"/>
        <end position="45"/>
    </location>
</feature>
<evidence type="ECO:0000256" key="2">
    <source>
        <dbReference type="SAM" id="SignalP"/>
    </source>
</evidence>
<keyword evidence="2" id="KW-0732">Signal</keyword>
<dbReference type="EMBL" id="MAAO01000006">
    <property type="protein sequence ID" value="OUR96434.1"/>
    <property type="molecule type" value="Genomic_DNA"/>
</dbReference>
<feature type="chain" id="PRO_5012238191" description="Lipoprotein" evidence="2">
    <location>
        <begin position="23"/>
        <end position="241"/>
    </location>
</feature>
<evidence type="ECO:0000313" key="3">
    <source>
        <dbReference type="EMBL" id="OUR96434.1"/>
    </source>
</evidence>
<evidence type="ECO:0000256" key="1">
    <source>
        <dbReference type="SAM" id="MobiDB-lite"/>
    </source>
</evidence>
<name>A0A1Y5F6L3_9BACT</name>
<dbReference type="AlphaFoldDB" id="A0A1Y5F6L3"/>
<feature type="signal peptide" evidence="2">
    <location>
        <begin position="1"/>
        <end position="22"/>
    </location>
</feature>
<dbReference type="Proteomes" id="UP000196531">
    <property type="component" value="Unassembled WGS sequence"/>
</dbReference>
<comment type="caution">
    <text evidence="3">The sequence shown here is derived from an EMBL/GenBank/DDBJ whole genome shotgun (WGS) entry which is preliminary data.</text>
</comment>
<evidence type="ECO:0000313" key="4">
    <source>
        <dbReference type="Proteomes" id="UP000196531"/>
    </source>
</evidence>
<dbReference type="PROSITE" id="PS51257">
    <property type="entry name" value="PROKAR_LIPOPROTEIN"/>
    <property type="match status" value="1"/>
</dbReference>
<organism evidence="3 4">
    <name type="scientific">Halobacteriovorax marinus</name>
    <dbReference type="NCBI Taxonomy" id="97084"/>
    <lineage>
        <taxon>Bacteria</taxon>
        <taxon>Pseudomonadati</taxon>
        <taxon>Bdellovibrionota</taxon>
        <taxon>Bacteriovoracia</taxon>
        <taxon>Bacteriovoracales</taxon>
        <taxon>Halobacteriovoraceae</taxon>
        <taxon>Halobacteriovorax</taxon>
    </lineage>
</organism>
<proteinExistence type="predicted"/>
<evidence type="ECO:0008006" key="5">
    <source>
        <dbReference type="Google" id="ProtNLM"/>
    </source>
</evidence>
<feature type="region of interest" description="Disordered" evidence="1">
    <location>
        <begin position="24"/>
        <end position="57"/>
    </location>
</feature>
<gene>
    <name evidence="3" type="ORF">A9Q84_08765</name>
</gene>
<reference evidence="4" key="1">
    <citation type="journal article" date="2017" name="Proc. Natl. Acad. Sci. U.S.A.">
        <title>Simulation of Deepwater Horizon oil plume reveals substrate specialization within a complex community of hydrocarbon-degraders.</title>
        <authorList>
            <person name="Hu P."/>
            <person name="Dubinsky E.A."/>
            <person name="Probst A.J."/>
            <person name="Wang J."/>
            <person name="Sieber C.M.K."/>
            <person name="Tom L.M."/>
            <person name="Gardinali P."/>
            <person name="Banfield J.F."/>
            <person name="Atlas R.M."/>
            <person name="Andersen G.L."/>
        </authorList>
    </citation>
    <scope>NUCLEOTIDE SEQUENCE [LARGE SCALE GENOMIC DNA]</scope>
</reference>